<dbReference type="GO" id="GO:0009234">
    <property type="term" value="P:menaquinone biosynthetic process"/>
    <property type="evidence" value="ECO:0007669"/>
    <property type="project" value="UniProtKB-KW"/>
</dbReference>
<reference evidence="4" key="1">
    <citation type="submission" date="2018-05" db="EMBL/GenBank/DDBJ databases">
        <authorList>
            <person name="Lanie J.A."/>
            <person name="Ng W.-L."/>
            <person name="Kazmierczak K.M."/>
            <person name="Andrzejewski T.M."/>
            <person name="Davidsen T.M."/>
            <person name="Wayne K.J."/>
            <person name="Tettelin H."/>
            <person name="Glass J.I."/>
            <person name="Rusch D."/>
            <person name="Podicherti R."/>
            <person name="Tsui H.-C.T."/>
            <person name="Winkler M.E."/>
        </authorList>
    </citation>
    <scope>NUCLEOTIDE SEQUENCE</scope>
</reference>
<keyword evidence="2" id="KW-0456">Lyase</keyword>
<evidence type="ECO:0000313" key="4">
    <source>
        <dbReference type="EMBL" id="SUZ97508.1"/>
    </source>
</evidence>
<dbReference type="PRINTS" id="PR00111">
    <property type="entry name" value="ABHYDROLASE"/>
</dbReference>
<dbReference type="InterPro" id="IPR029058">
    <property type="entry name" value="AB_hydrolase_fold"/>
</dbReference>
<evidence type="ECO:0000256" key="1">
    <source>
        <dbReference type="ARBA" id="ARBA00022428"/>
    </source>
</evidence>
<dbReference type="Gene3D" id="3.40.50.1820">
    <property type="entry name" value="alpha/beta hydrolase"/>
    <property type="match status" value="1"/>
</dbReference>
<accession>A0A381S2G3</accession>
<dbReference type="InterPro" id="IPR000639">
    <property type="entry name" value="Epox_hydrolase-like"/>
</dbReference>
<evidence type="ECO:0000256" key="2">
    <source>
        <dbReference type="ARBA" id="ARBA00023239"/>
    </source>
</evidence>
<feature type="non-terminal residue" evidence="4">
    <location>
        <position position="1"/>
    </location>
</feature>
<dbReference type="GO" id="GO:0070205">
    <property type="term" value="F:2-succinyl-6-hydroxy-2,4-cyclohexadiene-1-carboxylate synthase activity"/>
    <property type="evidence" value="ECO:0007669"/>
    <property type="project" value="InterPro"/>
</dbReference>
<dbReference type="PANTHER" id="PTHR42916">
    <property type="entry name" value="2-SUCCINYL-5-ENOLPYRUVYL-6-HYDROXY-3-CYCLOHEXENE-1-CARBOXYLATE SYNTHASE"/>
    <property type="match status" value="1"/>
</dbReference>
<keyword evidence="1" id="KW-0474">Menaquinone biosynthesis</keyword>
<name>A0A381S2G3_9ZZZZ</name>
<evidence type="ECO:0000259" key="3">
    <source>
        <dbReference type="Pfam" id="PF00561"/>
    </source>
</evidence>
<dbReference type="NCBIfam" id="TIGR03695">
    <property type="entry name" value="menH_SHCHC"/>
    <property type="match status" value="1"/>
</dbReference>
<dbReference type="AlphaFoldDB" id="A0A381S2G3"/>
<dbReference type="HAMAP" id="MF_01660">
    <property type="entry name" value="MenH"/>
    <property type="match status" value="1"/>
</dbReference>
<dbReference type="PANTHER" id="PTHR42916:SF1">
    <property type="entry name" value="PROTEIN PHYLLO, CHLOROPLASTIC"/>
    <property type="match status" value="1"/>
</dbReference>
<proteinExistence type="inferred from homology"/>
<organism evidence="4">
    <name type="scientific">marine metagenome</name>
    <dbReference type="NCBI Taxonomy" id="408172"/>
    <lineage>
        <taxon>unclassified sequences</taxon>
        <taxon>metagenomes</taxon>
        <taxon>ecological metagenomes</taxon>
    </lineage>
</organism>
<dbReference type="InterPro" id="IPR000073">
    <property type="entry name" value="AB_hydrolase_1"/>
</dbReference>
<dbReference type="Pfam" id="PF00561">
    <property type="entry name" value="Abhydrolase_1"/>
    <property type="match status" value="1"/>
</dbReference>
<gene>
    <name evidence="4" type="ORF">METZ01_LOCUS50362</name>
</gene>
<dbReference type="EMBL" id="UINC01002516">
    <property type="protein sequence ID" value="SUZ97508.1"/>
    <property type="molecule type" value="Genomic_DNA"/>
</dbReference>
<sequence length="275" mass="29197">VATDGSSGIHVEMDGDGPPLLLLHGFTGGAATIWPLGHRLTDLRQVAAVDLPGHGRTGVPDDPQLFGFEHTVDALALLLDSHRLRPADVVGYSMGGRLAVGLAIRHPGHVASLTLIGSSAGLSDAAERSARARSDDDLADDLLERGLEWFVDHWMSSPIFASQKRLGPDALAASRAQRLNNHPDGLAGSLRGAGAGRQPSYWHDLAGLRVPVLLVVGEEDPRYRAVAMRMAAGLTRSAIAVIPGAGHAAHLENPDRTTDAIREFLSQLDDEREGR</sequence>
<dbReference type="SUPFAM" id="SSF53474">
    <property type="entry name" value="alpha/beta-Hydrolases"/>
    <property type="match status" value="1"/>
</dbReference>
<feature type="domain" description="AB hydrolase-1" evidence="3">
    <location>
        <begin position="18"/>
        <end position="254"/>
    </location>
</feature>
<dbReference type="PRINTS" id="PR00412">
    <property type="entry name" value="EPOXHYDRLASE"/>
</dbReference>
<dbReference type="InterPro" id="IPR022485">
    <property type="entry name" value="SHCHC_synthase_MenH"/>
</dbReference>
<protein>
    <recommendedName>
        <fullName evidence="3">AB hydrolase-1 domain-containing protein</fullName>
    </recommendedName>
</protein>